<sequence>MKIAVCSLHIGERYKVTTKLGRDSKIKYCDKHNYDYIEDESVYDNTRPIQWSKILLLIKYLQKYDYLVWIDADTMIMNSDITLESIINTYSNGKDFLACLDNGIVINTGVFFIKNTEYALSILKLIYTQTDFIYHKYWEQGAFIYLHSNNINNLINNTTILSPNMQYIFNCSIYKYKAGYFLIHFLGISNLDHLEKVMEDFYPYKKENENDYMFEHRKSWLNNYNI</sequence>
<dbReference type="PANTHER" id="PTHR31306:SF4">
    <property type="entry name" value="ALPHA-1,2-GALACTOSYLTRANSFERASE"/>
    <property type="match status" value="1"/>
</dbReference>
<proteinExistence type="predicted"/>
<dbReference type="AlphaFoldDB" id="A0A6C0D1M5"/>
<organism evidence="3">
    <name type="scientific">viral metagenome</name>
    <dbReference type="NCBI Taxonomy" id="1070528"/>
    <lineage>
        <taxon>unclassified sequences</taxon>
        <taxon>metagenomes</taxon>
        <taxon>organismal metagenomes</taxon>
    </lineage>
</organism>
<dbReference type="InterPro" id="IPR029044">
    <property type="entry name" value="Nucleotide-diphossugar_trans"/>
</dbReference>
<dbReference type="InterPro" id="IPR008630">
    <property type="entry name" value="Glyco_trans_34"/>
</dbReference>
<dbReference type="SUPFAM" id="SSF53448">
    <property type="entry name" value="Nucleotide-diphospho-sugar transferases"/>
    <property type="match status" value="1"/>
</dbReference>
<evidence type="ECO:0000256" key="1">
    <source>
        <dbReference type="ARBA" id="ARBA00022676"/>
    </source>
</evidence>
<reference evidence="3" key="1">
    <citation type="journal article" date="2020" name="Nature">
        <title>Giant virus diversity and host interactions through global metagenomics.</title>
        <authorList>
            <person name="Schulz F."/>
            <person name="Roux S."/>
            <person name="Paez-Espino D."/>
            <person name="Jungbluth S."/>
            <person name="Walsh D.A."/>
            <person name="Denef V.J."/>
            <person name="McMahon K.D."/>
            <person name="Konstantinidis K.T."/>
            <person name="Eloe-Fadrosh E.A."/>
            <person name="Kyrpides N.C."/>
            <person name="Woyke T."/>
        </authorList>
    </citation>
    <scope>NUCLEOTIDE SEQUENCE</scope>
    <source>
        <strain evidence="3">GVMAG-M-3300023174-102</strain>
    </source>
</reference>
<evidence type="ECO:0000313" key="3">
    <source>
        <dbReference type="EMBL" id="QHT09799.1"/>
    </source>
</evidence>
<dbReference type="Gene3D" id="3.90.550.10">
    <property type="entry name" value="Spore Coat Polysaccharide Biosynthesis Protein SpsA, Chain A"/>
    <property type="match status" value="1"/>
</dbReference>
<name>A0A6C0D1M5_9ZZZZ</name>
<evidence type="ECO:0008006" key="4">
    <source>
        <dbReference type="Google" id="ProtNLM"/>
    </source>
</evidence>
<keyword evidence="1" id="KW-0328">Glycosyltransferase</keyword>
<evidence type="ECO:0000256" key="2">
    <source>
        <dbReference type="ARBA" id="ARBA00022679"/>
    </source>
</evidence>
<dbReference type="GO" id="GO:0006487">
    <property type="term" value="P:protein N-linked glycosylation"/>
    <property type="evidence" value="ECO:0007669"/>
    <property type="project" value="TreeGrafter"/>
</dbReference>
<dbReference type="GO" id="GO:0016757">
    <property type="term" value="F:glycosyltransferase activity"/>
    <property type="evidence" value="ECO:0007669"/>
    <property type="project" value="UniProtKB-KW"/>
</dbReference>
<dbReference type="EMBL" id="MN739515">
    <property type="protein sequence ID" value="QHT09799.1"/>
    <property type="molecule type" value="Genomic_DNA"/>
</dbReference>
<accession>A0A6C0D1M5</accession>
<keyword evidence="2" id="KW-0808">Transferase</keyword>
<dbReference type="Pfam" id="PF05637">
    <property type="entry name" value="Glyco_transf_34"/>
    <property type="match status" value="1"/>
</dbReference>
<dbReference type="PANTHER" id="PTHR31306">
    <property type="entry name" value="ALPHA-1,6-MANNOSYLTRANSFERASE MNN11-RELATED"/>
    <property type="match status" value="1"/>
</dbReference>
<protein>
    <recommendedName>
        <fullName evidence="4">Nucleotide-diphospho-sugar transferase domain-containing protein</fullName>
    </recommendedName>
</protein>
<dbReference type="GO" id="GO:0000139">
    <property type="term" value="C:Golgi membrane"/>
    <property type="evidence" value="ECO:0007669"/>
    <property type="project" value="TreeGrafter"/>
</dbReference>